<keyword evidence="6" id="KW-0378">Hydrolase</keyword>
<comment type="similarity">
    <text evidence="2">Belongs to the AP endonuclease 2 family.</text>
</comment>
<keyword evidence="3" id="KW-0540">Nuclease</keyword>
<dbReference type="PROSITE" id="PS00731">
    <property type="entry name" value="AP_NUCLEASE_F2_3"/>
    <property type="match status" value="1"/>
</dbReference>
<keyword evidence="4" id="KW-0479">Metal-binding</keyword>
<evidence type="ECO:0000259" key="9">
    <source>
        <dbReference type="Pfam" id="PF01261"/>
    </source>
</evidence>
<evidence type="ECO:0000256" key="5">
    <source>
        <dbReference type="ARBA" id="ARBA00022763"/>
    </source>
</evidence>
<evidence type="ECO:0000256" key="7">
    <source>
        <dbReference type="ARBA" id="ARBA00022833"/>
    </source>
</evidence>
<dbReference type="InterPro" id="IPR013022">
    <property type="entry name" value="Xyl_isomerase-like_TIM-brl"/>
</dbReference>
<name>A0ABY5S1D6_9BACL</name>
<keyword evidence="5" id="KW-0227">DNA damage</keyword>
<sequence>MRTGCHVSTRGGYLEAAKRAAHIGAEAFQYFPKNPRSLAMKAIDRSDAGRCADYCSQHGIVSIAHSPYPTNVAAEDPQHRERTAESLLNDLAIAEACGSLGVVVHFGVYKGIDPLEGYRNAVITLSAVTSQWNGKAKLLIENQAGEHTFMGTTMEELAQIRSLCRDSYKIGFCLDTCHLMASGIWDGNPDGAWLNTAVRLNVLEHIEAIHLNDSVYPSGAKRDRHAVIGEGHIGEAGFRWLLQHPLLRSVPFILETPAGEDGTHKAQLELVRNWGDANR</sequence>
<protein>
    <submittedName>
        <fullName evidence="10">Deoxyribonuclease IV</fullName>
    </submittedName>
</protein>
<dbReference type="InterPro" id="IPR036237">
    <property type="entry name" value="Xyl_isomerase-like_sf"/>
</dbReference>
<dbReference type="Gene3D" id="3.20.20.150">
    <property type="entry name" value="Divalent-metal-dependent TIM barrel enzymes"/>
    <property type="match status" value="1"/>
</dbReference>
<keyword evidence="7" id="KW-0862">Zinc</keyword>
<dbReference type="CDD" id="cd00019">
    <property type="entry name" value="AP2Ec"/>
    <property type="match status" value="1"/>
</dbReference>
<evidence type="ECO:0000313" key="11">
    <source>
        <dbReference type="Proteomes" id="UP001057877"/>
    </source>
</evidence>
<dbReference type="SMART" id="SM00518">
    <property type="entry name" value="AP2Ec"/>
    <property type="match status" value="1"/>
</dbReference>
<dbReference type="Pfam" id="PF01261">
    <property type="entry name" value="AP_endonuc_2"/>
    <property type="match status" value="1"/>
</dbReference>
<dbReference type="Proteomes" id="UP001057877">
    <property type="component" value="Chromosome"/>
</dbReference>
<dbReference type="InterPro" id="IPR018246">
    <property type="entry name" value="AP_endonuc_F2_Zn_BS"/>
</dbReference>
<keyword evidence="11" id="KW-1185">Reference proteome</keyword>
<evidence type="ECO:0000256" key="4">
    <source>
        <dbReference type="ARBA" id="ARBA00022723"/>
    </source>
</evidence>
<reference evidence="10" key="1">
    <citation type="submission" date="2022-01" db="EMBL/GenBank/DDBJ databases">
        <title>Paenibacillus spongiae sp. nov., isolated from marine sponge.</title>
        <authorList>
            <person name="Li Z."/>
            <person name="Zhang M."/>
        </authorList>
    </citation>
    <scope>NUCLEOTIDE SEQUENCE</scope>
    <source>
        <strain evidence="10">PHS-Z3</strain>
    </source>
</reference>
<comment type="cofactor">
    <cofactor evidence="1">
        <name>Zn(2+)</name>
        <dbReference type="ChEBI" id="CHEBI:29105"/>
    </cofactor>
</comment>
<proteinExistence type="inferred from homology"/>
<dbReference type="RefSeq" id="WP_258383766.1">
    <property type="nucleotide sequence ID" value="NZ_CP091430.1"/>
</dbReference>
<dbReference type="InterPro" id="IPR001719">
    <property type="entry name" value="AP_endonuc_2"/>
</dbReference>
<evidence type="ECO:0000256" key="3">
    <source>
        <dbReference type="ARBA" id="ARBA00022722"/>
    </source>
</evidence>
<evidence type="ECO:0000256" key="1">
    <source>
        <dbReference type="ARBA" id="ARBA00001947"/>
    </source>
</evidence>
<dbReference type="NCBIfam" id="TIGR00587">
    <property type="entry name" value="nfo"/>
    <property type="match status" value="1"/>
</dbReference>
<keyword evidence="8" id="KW-0234">DNA repair</keyword>
<dbReference type="SUPFAM" id="SSF51658">
    <property type="entry name" value="Xylose isomerase-like"/>
    <property type="match status" value="1"/>
</dbReference>
<accession>A0ABY5S1D6</accession>
<gene>
    <name evidence="10" type="ORF">L1F29_19620</name>
</gene>
<organism evidence="10 11">
    <name type="scientific">Paenibacillus spongiae</name>
    <dbReference type="NCBI Taxonomy" id="2909671"/>
    <lineage>
        <taxon>Bacteria</taxon>
        <taxon>Bacillati</taxon>
        <taxon>Bacillota</taxon>
        <taxon>Bacilli</taxon>
        <taxon>Bacillales</taxon>
        <taxon>Paenibacillaceae</taxon>
        <taxon>Paenibacillus</taxon>
    </lineage>
</organism>
<dbReference type="PANTHER" id="PTHR21445:SF0">
    <property type="entry name" value="APURINIC-APYRIMIDINIC ENDONUCLEASE"/>
    <property type="match status" value="1"/>
</dbReference>
<feature type="domain" description="Xylose isomerase-like TIM barrel" evidence="9">
    <location>
        <begin position="18"/>
        <end position="266"/>
    </location>
</feature>
<dbReference type="PANTHER" id="PTHR21445">
    <property type="entry name" value="ENDONUCLEASE IV ENDODEOXYRIBONUCLEASE IV"/>
    <property type="match status" value="1"/>
</dbReference>
<dbReference type="PROSITE" id="PS51432">
    <property type="entry name" value="AP_NUCLEASE_F2_4"/>
    <property type="match status" value="1"/>
</dbReference>
<evidence type="ECO:0000256" key="8">
    <source>
        <dbReference type="ARBA" id="ARBA00023204"/>
    </source>
</evidence>
<dbReference type="PROSITE" id="PS00730">
    <property type="entry name" value="AP_NUCLEASE_F2_2"/>
    <property type="match status" value="1"/>
</dbReference>
<evidence type="ECO:0000313" key="10">
    <source>
        <dbReference type="EMBL" id="UVI27676.1"/>
    </source>
</evidence>
<dbReference type="EMBL" id="CP091430">
    <property type="protein sequence ID" value="UVI27676.1"/>
    <property type="molecule type" value="Genomic_DNA"/>
</dbReference>
<evidence type="ECO:0000256" key="6">
    <source>
        <dbReference type="ARBA" id="ARBA00022801"/>
    </source>
</evidence>
<evidence type="ECO:0000256" key="2">
    <source>
        <dbReference type="ARBA" id="ARBA00005340"/>
    </source>
</evidence>